<reference evidence="10" key="1">
    <citation type="submission" date="2013-03" db="EMBL/GenBank/DDBJ databases">
        <title>The Genome Sequence of Anopheles minimus MINIMUS1.</title>
        <authorList>
            <consortium name="The Broad Institute Genomics Platform"/>
            <person name="Neafsey D.E."/>
            <person name="Walton C."/>
            <person name="Walker B."/>
            <person name="Young S.K."/>
            <person name="Zeng Q."/>
            <person name="Gargeya S."/>
            <person name="Fitzgerald M."/>
            <person name="Haas B."/>
            <person name="Abouelleil A."/>
            <person name="Allen A.W."/>
            <person name="Alvarado L."/>
            <person name="Arachchi H.M."/>
            <person name="Berlin A.M."/>
            <person name="Chapman S.B."/>
            <person name="Gainer-Dewar J."/>
            <person name="Goldberg J."/>
            <person name="Griggs A."/>
            <person name="Gujja S."/>
            <person name="Hansen M."/>
            <person name="Howarth C."/>
            <person name="Imamovic A."/>
            <person name="Ireland A."/>
            <person name="Larimer J."/>
            <person name="McCowan C."/>
            <person name="Murphy C."/>
            <person name="Pearson M."/>
            <person name="Poon T.W."/>
            <person name="Priest M."/>
            <person name="Roberts A."/>
            <person name="Saif S."/>
            <person name="Shea T."/>
            <person name="Sisk P."/>
            <person name="Sykes S."/>
            <person name="Wortman J."/>
            <person name="Nusbaum C."/>
            <person name="Birren B."/>
        </authorList>
    </citation>
    <scope>NUCLEOTIDE SEQUENCE [LARGE SCALE GENOMIC DNA]</scope>
    <source>
        <strain evidence="10">MINIMUS1</strain>
    </source>
</reference>
<name>A0A182VPT8_9DIPT</name>
<feature type="transmembrane region" description="Helical" evidence="8">
    <location>
        <begin position="105"/>
        <end position="123"/>
    </location>
</feature>
<dbReference type="GO" id="GO:0005886">
    <property type="term" value="C:plasma membrane"/>
    <property type="evidence" value="ECO:0007669"/>
    <property type="project" value="TreeGrafter"/>
</dbReference>
<feature type="transmembrane region" description="Helical" evidence="8">
    <location>
        <begin position="259"/>
        <end position="283"/>
    </location>
</feature>
<dbReference type="Proteomes" id="UP000075920">
    <property type="component" value="Unassembled WGS sequence"/>
</dbReference>
<dbReference type="GO" id="GO:0005381">
    <property type="term" value="F:iron ion transmembrane transporter activity"/>
    <property type="evidence" value="ECO:0007669"/>
    <property type="project" value="TreeGrafter"/>
</dbReference>
<dbReference type="EnsemblMetazoa" id="AMIN000067-RA">
    <property type="protein sequence ID" value="AMIN000067-PA"/>
    <property type="gene ID" value="AMIN000067"/>
</dbReference>
<feature type="transmembrane region" description="Helical" evidence="8">
    <location>
        <begin position="174"/>
        <end position="191"/>
    </location>
</feature>
<keyword evidence="3" id="KW-0813">Transport</keyword>
<evidence type="ECO:0000256" key="1">
    <source>
        <dbReference type="ARBA" id="ARBA00004141"/>
    </source>
</evidence>
<dbReference type="AlphaFoldDB" id="A0A182VPT8"/>
<evidence type="ECO:0000256" key="6">
    <source>
        <dbReference type="ARBA" id="ARBA00023136"/>
    </source>
</evidence>
<evidence type="ECO:0000256" key="5">
    <source>
        <dbReference type="ARBA" id="ARBA00022989"/>
    </source>
</evidence>
<feature type="transmembrane region" description="Helical" evidence="8">
    <location>
        <begin position="399"/>
        <end position="423"/>
    </location>
</feature>
<evidence type="ECO:0000256" key="2">
    <source>
        <dbReference type="ARBA" id="ARBA00006670"/>
    </source>
</evidence>
<dbReference type="PRINTS" id="PR00447">
    <property type="entry name" value="NATRESASSCMP"/>
</dbReference>
<feature type="region of interest" description="Disordered" evidence="7">
    <location>
        <begin position="1"/>
        <end position="41"/>
    </location>
</feature>
<evidence type="ECO:0000256" key="3">
    <source>
        <dbReference type="ARBA" id="ARBA00022448"/>
    </source>
</evidence>
<feature type="transmembrane region" description="Helical" evidence="8">
    <location>
        <begin position="143"/>
        <end position="162"/>
    </location>
</feature>
<dbReference type="PANTHER" id="PTHR11706:SF33">
    <property type="entry name" value="NATURAL RESISTANCE-ASSOCIATED MACROPHAGE PROTEIN 2"/>
    <property type="match status" value="1"/>
</dbReference>
<comment type="subcellular location">
    <subcellularLocation>
        <location evidence="1">Membrane</location>
        <topology evidence="1">Multi-pass membrane protein</topology>
    </subcellularLocation>
</comment>
<dbReference type="PANTHER" id="PTHR11706">
    <property type="entry name" value="SOLUTE CARRIER PROTEIN FAMILY 11 MEMBER"/>
    <property type="match status" value="1"/>
</dbReference>
<keyword evidence="4 8" id="KW-0812">Transmembrane</keyword>
<dbReference type="GO" id="GO:0010008">
    <property type="term" value="C:endosome membrane"/>
    <property type="evidence" value="ECO:0007669"/>
    <property type="project" value="TreeGrafter"/>
</dbReference>
<organism evidence="9 10">
    <name type="scientific">Anopheles minimus</name>
    <dbReference type="NCBI Taxonomy" id="112268"/>
    <lineage>
        <taxon>Eukaryota</taxon>
        <taxon>Metazoa</taxon>
        <taxon>Ecdysozoa</taxon>
        <taxon>Arthropoda</taxon>
        <taxon>Hexapoda</taxon>
        <taxon>Insecta</taxon>
        <taxon>Pterygota</taxon>
        <taxon>Neoptera</taxon>
        <taxon>Endopterygota</taxon>
        <taxon>Diptera</taxon>
        <taxon>Nematocera</taxon>
        <taxon>Culicoidea</taxon>
        <taxon>Culicidae</taxon>
        <taxon>Anophelinae</taxon>
        <taxon>Anopheles</taxon>
    </lineage>
</organism>
<keyword evidence="10" id="KW-1185">Reference proteome</keyword>
<keyword evidence="6 8" id="KW-0472">Membrane</keyword>
<evidence type="ECO:0000313" key="10">
    <source>
        <dbReference type="Proteomes" id="UP000075920"/>
    </source>
</evidence>
<feature type="compositionally biased region" description="Polar residues" evidence="7">
    <location>
        <begin position="1"/>
        <end position="11"/>
    </location>
</feature>
<protein>
    <submittedName>
        <fullName evidence="9">Uncharacterized protein</fullName>
    </submittedName>
</protein>
<evidence type="ECO:0000256" key="4">
    <source>
        <dbReference type="ARBA" id="ARBA00022692"/>
    </source>
</evidence>
<evidence type="ECO:0000256" key="7">
    <source>
        <dbReference type="SAM" id="MobiDB-lite"/>
    </source>
</evidence>
<dbReference type="Pfam" id="PF01566">
    <property type="entry name" value="Nramp"/>
    <property type="match status" value="2"/>
</dbReference>
<proteinExistence type="inferred from homology"/>
<feature type="transmembrane region" description="Helical" evidence="8">
    <location>
        <begin position="373"/>
        <end position="392"/>
    </location>
</feature>
<dbReference type="InterPro" id="IPR001046">
    <property type="entry name" value="NRAMP_fam"/>
</dbReference>
<accession>A0A182VPT8</accession>
<feature type="transmembrane region" description="Helical" evidence="8">
    <location>
        <begin position="303"/>
        <end position="323"/>
    </location>
</feature>
<keyword evidence="5 8" id="KW-1133">Transmembrane helix</keyword>
<evidence type="ECO:0000256" key="8">
    <source>
        <dbReference type="SAM" id="Phobius"/>
    </source>
</evidence>
<dbReference type="GO" id="GO:0005384">
    <property type="term" value="F:manganese ion transmembrane transporter activity"/>
    <property type="evidence" value="ECO:0007669"/>
    <property type="project" value="TreeGrafter"/>
</dbReference>
<evidence type="ECO:0000313" key="9">
    <source>
        <dbReference type="EnsemblMetazoa" id="AMIN000067-PA"/>
    </source>
</evidence>
<reference evidence="9" key="2">
    <citation type="submission" date="2020-05" db="UniProtKB">
        <authorList>
            <consortium name="EnsemblMetazoa"/>
        </authorList>
    </citation>
    <scope>IDENTIFICATION</scope>
    <source>
        <strain evidence="9">MINIMUS1</strain>
    </source>
</reference>
<feature type="compositionally biased region" description="Low complexity" evidence="7">
    <location>
        <begin position="18"/>
        <end position="34"/>
    </location>
</feature>
<comment type="similarity">
    <text evidence="2">Belongs to the NRAMP family.</text>
</comment>
<dbReference type="GO" id="GO:0015086">
    <property type="term" value="F:cadmium ion transmembrane transporter activity"/>
    <property type="evidence" value="ECO:0007669"/>
    <property type="project" value="TreeGrafter"/>
</dbReference>
<feature type="transmembrane region" description="Helical" evidence="8">
    <location>
        <begin position="335"/>
        <end position="361"/>
    </location>
</feature>
<feature type="transmembrane region" description="Helical" evidence="8">
    <location>
        <begin position="216"/>
        <end position="238"/>
    </location>
</feature>
<dbReference type="STRING" id="112268.A0A182VPT8"/>
<dbReference type="VEuPathDB" id="VectorBase:AMIN000067"/>
<sequence length="461" mass="51228">MNFDQSTSPRVSNAGVKTVSQTSSTATTPSSSNSLIEPSEDSTLNNASSIFYGGERGASGAETRDFSFRELWAFTGPGFLMSIAYLDPGNIESDLQSGIVAKYSLLWVLLGATLLGLAMQRLAVKWEVIGTAIAIYLLSYKRIPLYVGVLITVLDTMSFLFLDKYKLRRLELFFGFLITTMAVSFGYQYIISDTPQMEVIKGMFIPWSSDYRPGTLLQAVGIIGAVIMPHNLYLHSALVKSRAINRNEVKEVKKANRYYFIEASIALAVSFVINVFVVSVFAHDLYGKTNQDVGFLNLQWARWKRVLFTRTVAIMPAFYVAFFSRLEDLTKMNDILNAVMALQLPFAAIPTVAFSSSVALMKKEFVNGAIEKVISITLSFTVIGINLYFIIANLQQVNLTAFMIVGVVIFGTFYIAFNVYLILHMMVNLGNKSLATNSFVKRYIFDDVGLFSNMATIDNGL</sequence>